<dbReference type="GO" id="GO:0007169">
    <property type="term" value="P:cell surface receptor protein tyrosine kinase signaling pathway"/>
    <property type="evidence" value="ECO:0007669"/>
    <property type="project" value="TreeGrafter"/>
</dbReference>
<evidence type="ECO:0000313" key="6">
    <source>
        <dbReference type="Proteomes" id="UP000261580"/>
    </source>
</evidence>
<protein>
    <recommendedName>
        <fullName evidence="4">Protein kinase domain-containing protein</fullName>
    </recommendedName>
</protein>
<evidence type="ECO:0000313" key="5">
    <source>
        <dbReference type="Ensembl" id="ENSNBRP00000022862.1"/>
    </source>
</evidence>
<evidence type="ECO:0000256" key="2">
    <source>
        <dbReference type="ARBA" id="ARBA00022840"/>
    </source>
</evidence>
<dbReference type="GO" id="GO:0008284">
    <property type="term" value="P:positive regulation of cell population proliferation"/>
    <property type="evidence" value="ECO:0007669"/>
    <property type="project" value="TreeGrafter"/>
</dbReference>
<dbReference type="Ensembl" id="ENSNBRT00000023460.1">
    <property type="protein sequence ID" value="ENSNBRP00000022862.1"/>
    <property type="gene ID" value="ENSNBRG00000017501.1"/>
</dbReference>
<dbReference type="GO" id="GO:0005524">
    <property type="term" value="F:ATP binding"/>
    <property type="evidence" value="ECO:0007669"/>
    <property type="project" value="UniProtKB-KW"/>
</dbReference>
<evidence type="ECO:0000259" key="4">
    <source>
        <dbReference type="PROSITE" id="PS50011"/>
    </source>
</evidence>
<dbReference type="GO" id="GO:0009925">
    <property type="term" value="C:basal plasma membrane"/>
    <property type="evidence" value="ECO:0007669"/>
    <property type="project" value="TreeGrafter"/>
</dbReference>
<dbReference type="PANTHER" id="PTHR24416">
    <property type="entry name" value="TYROSINE-PROTEIN KINASE RECEPTOR"/>
    <property type="match status" value="1"/>
</dbReference>
<dbReference type="PROSITE" id="PS50011">
    <property type="entry name" value="PROTEIN_KINASE_DOM"/>
    <property type="match status" value="1"/>
</dbReference>
<dbReference type="SUPFAM" id="SSF56112">
    <property type="entry name" value="Protein kinase-like (PK-like)"/>
    <property type="match status" value="1"/>
</dbReference>
<keyword evidence="1" id="KW-0547">Nucleotide-binding</keyword>
<reference evidence="5" key="2">
    <citation type="submission" date="2025-09" db="UniProtKB">
        <authorList>
            <consortium name="Ensembl"/>
        </authorList>
    </citation>
    <scope>IDENTIFICATION</scope>
</reference>
<dbReference type="InterPro" id="IPR050122">
    <property type="entry name" value="RTK"/>
</dbReference>
<dbReference type="GO" id="GO:0004672">
    <property type="term" value="F:protein kinase activity"/>
    <property type="evidence" value="ECO:0007669"/>
    <property type="project" value="InterPro"/>
</dbReference>
<feature type="domain" description="Protein kinase" evidence="4">
    <location>
        <begin position="1"/>
        <end position="207"/>
    </location>
</feature>
<organism evidence="5 6">
    <name type="scientific">Neolamprologus brichardi</name>
    <name type="common">Fairy cichlid</name>
    <name type="synonym">Lamprologus brichardi</name>
    <dbReference type="NCBI Taxonomy" id="32507"/>
    <lineage>
        <taxon>Eukaryota</taxon>
        <taxon>Metazoa</taxon>
        <taxon>Chordata</taxon>
        <taxon>Craniata</taxon>
        <taxon>Vertebrata</taxon>
        <taxon>Euteleostomi</taxon>
        <taxon>Actinopterygii</taxon>
        <taxon>Neopterygii</taxon>
        <taxon>Teleostei</taxon>
        <taxon>Neoteleostei</taxon>
        <taxon>Acanthomorphata</taxon>
        <taxon>Ovalentaria</taxon>
        <taxon>Cichlomorphae</taxon>
        <taxon>Cichliformes</taxon>
        <taxon>Cichlidae</taxon>
        <taxon>African cichlids</taxon>
        <taxon>Pseudocrenilabrinae</taxon>
        <taxon>Lamprologini</taxon>
        <taxon>Neolamprologus</taxon>
    </lineage>
</organism>
<dbReference type="Bgee" id="ENSNBRG00000017501">
    <property type="expression patterns" value="Expressed in zone of skin and 3 other cell types or tissues"/>
</dbReference>
<dbReference type="GO" id="GO:0022008">
    <property type="term" value="P:neurogenesis"/>
    <property type="evidence" value="ECO:0007669"/>
    <property type="project" value="TreeGrafter"/>
</dbReference>
<keyword evidence="6" id="KW-1185">Reference proteome</keyword>
<proteinExistence type="predicted"/>
<evidence type="ECO:0000256" key="1">
    <source>
        <dbReference type="ARBA" id="ARBA00022741"/>
    </source>
</evidence>
<reference evidence="5" key="1">
    <citation type="submission" date="2025-08" db="UniProtKB">
        <authorList>
            <consortium name="Ensembl"/>
        </authorList>
    </citation>
    <scope>IDENTIFICATION</scope>
</reference>
<name>A0A3Q4HYP0_NEOBR</name>
<dbReference type="OMA" id="HSTEPFR"/>
<dbReference type="GO" id="GO:0038131">
    <property type="term" value="F:neuregulin receptor activity"/>
    <property type="evidence" value="ECO:0007669"/>
    <property type="project" value="TreeGrafter"/>
</dbReference>
<dbReference type="AlphaFoldDB" id="A0A3Q4HYP0"/>
<sequence>MRTMASLNHINVVRTLGICPGDSLQLVTPLNRQGSLLAHVKKNKGKLSPQRLLNWCVQIAKGMNYLEENRMVHRNLAARNVLLNDNFTAQVSDYGIADLLYSDDKKYYCNEPKTPIRWMALESILFRRYTHQSDVWSYGVTIWEMMSYGAEPYSTMRPQEVPDLLEKGERLPQPQICTIDVYMVMVKCWMIDENVRPTFKELASEFTRMARDPPRYLVIKVRQFHHSTAMWQSRSRLNSARTVSESSEGCGTGMEMEMGEDFPLAGSLKRRRHREDSAYVSQRDSMSGGPPETPSPEMEEEDQNGYVLPGGSPERGDTITVNLQHTNSYRLEMSSSPRRLGSSEVEYEYMDIRGGEKLEAPVRMSSKVEEEEDEYVEDGNYHYTNRQPKLRQALQDKKELKVEGTEADEYEDMDCFSAPPPGGDGVVYQNLQREENGAAGRREQHQYVRAGVRVTEPAVGDRSFDNPGYWHSRMFLKPSAVPT</sequence>
<dbReference type="GeneTree" id="ENSGT00940000156107"/>
<evidence type="ECO:0000256" key="3">
    <source>
        <dbReference type="SAM" id="MobiDB-lite"/>
    </source>
</evidence>
<keyword evidence="2" id="KW-0067">ATP-binding</keyword>
<dbReference type="Pfam" id="PF07714">
    <property type="entry name" value="PK_Tyr_Ser-Thr"/>
    <property type="match status" value="1"/>
</dbReference>
<feature type="compositionally biased region" description="Low complexity" evidence="3">
    <location>
        <begin position="244"/>
        <end position="256"/>
    </location>
</feature>
<dbReference type="InterPro" id="IPR000719">
    <property type="entry name" value="Prot_kinase_dom"/>
</dbReference>
<dbReference type="PRINTS" id="PR00109">
    <property type="entry name" value="TYRKINASE"/>
</dbReference>
<dbReference type="Gene3D" id="1.10.510.10">
    <property type="entry name" value="Transferase(Phosphotransferase) domain 1"/>
    <property type="match status" value="1"/>
</dbReference>
<dbReference type="GO" id="GO:0043066">
    <property type="term" value="P:negative regulation of apoptotic process"/>
    <property type="evidence" value="ECO:0007669"/>
    <property type="project" value="TreeGrafter"/>
</dbReference>
<dbReference type="InterPro" id="IPR011009">
    <property type="entry name" value="Kinase-like_dom_sf"/>
</dbReference>
<dbReference type="Proteomes" id="UP000261580">
    <property type="component" value="Unassembled WGS sequence"/>
</dbReference>
<dbReference type="PANTHER" id="PTHR24416:SF88">
    <property type="entry name" value="RECEPTOR TYROSINE-PROTEIN KINASE ERBB-3"/>
    <property type="match status" value="1"/>
</dbReference>
<dbReference type="STRING" id="32507.ENSNBRP00000022862"/>
<dbReference type="FunFam" id="1.10.510.10:FF:000233">
    <property type="entry name" value="receptor tyrosine-protein kinase erbB-3"/>
    <property type="match status" value="1"/>
</dbReference>
<accession>A0A3Q4HYP0</accession>
<dbReference type="GO" id="GO:0043235">
    <property type="term" value="C:receptor complex"/>
    <property type="evidence" value="ECO:0007669"/>
    <property type="project" value="TreeGrafter"/>
</dbReference>
<dbReference type="GO" id="GO:0038132">
    <property type="term" value="F:neuregulin binding"/>
    <property type="evidence" value="ECO:0007669"/>
    <property type="project" value="TreeGrafter"/>
</dbReference>
<dbReference type="InterPro" id="IPR001245">
    <property type="entry name" value="Ser-Thr/Tyr_kinase_cat_dom"/>
</dbReference>
<feature type="region of interest" description="Disordered" evidence="3">
    <location>
        <begin position="235"/>
        <end position="315"/>
    </location>
</feature>